<organism evidence="1 2">
    <name type="scientific">Amycolatopsis panacis</name>
    <dbReference type="NCBI Taxonomy" id="2340917"/>
    <lineage>
        <taxon>Bacteria</taxon>
        <taxon>Bacillati</taxon>
        <taxon>Actinomycetota</taxon>
        <taxon>Actinomycetes</taxon>
        <taxon>Pseudonocardiales</taxon>
        <taxon>Pseudonocardiaceae</taxon>
        <taxon>Amycolatopsis</taxon>
    </lineage>
</organism>
<dbReference type="GO" id="GO:0003677">
    <property type="term" value="F:DNA binding"/>
    <property type="evidence" value="ECO:0007669"/>
    <property type="project" value="InterPro"/>
</dbReference>
<dbReference type="GO" id="GO:0000150">
    <property type="term" value="F:DNA strand exchange activity"/>
    <property type="evidence" value="ECO:0007669"/>
    <property type="project" value="InterPro"/>
</dbReference>
<evidence type="ECO:0008006" key="3">
    <source>
        <dbReference type="Google" id="ProtNLM"/>
    </source>
</evidence>
<dbReference type="OrthoDB" id="4500247at2"/>
<reference evidence="1 2" key="1">
    <citation type="submission" date="2018-09" db="EMBL/GenBank/DDBJ databases">
        <title>YIM PH 21725 draft genome.</title>
        <authorList>
            <person name="Miao C."/>
        </authorList>
    </citation>
    <scope>NUCLEOTIDE SEQUENCE [LARGE SCALE GENOMIC DNA]</scope>
    <source>
        <strain evidence="2">YIM PH21725</strain>
    </source>
</reference>
<protein>
    <recommendedName>
        <fullName evidence="3">Resolvase/invertase-type recombinase catalytic domain-containing protein</fullName>
    </recommendedName>
</protein>
<dbReference type="Proteomes" id="UP000285112">
    <property type="component" value="Unassembled WGS sequence"/>
</dbReference>
<dbReference type="RefSeq" id="WP_120021298.1">
    <property type="nucleotide sequence ID" value="NZ_QZFV01000004.1"/>
</dbReference>
<name>A0A419IBW0_9PSEU</name>
<dbReference type="InterPro" id="IPR036162">
    <property type="entry name" value="Resolvase-like_N_sf"/>
</dbReference>
<comment type="caution">
    <text evidence="1">The sequence shown here is derived from an EMBL/GenBank/DDBJ whole genome shotgun (WGS) entry which is preliminary data.</text>
</comment>
<dbReference type="EMBL" id="QZFV01000004">
    <property type="protein sequence ID" value="RJQ92751.1"/>
    <property type="molecule type" value="Genomic_DNA"/>
</dbReference>
<keyword evidence="2" id="KW-1185">Reference proteome</keyword>
<proteinExistence type="predicted"/>
<evidence type="ECO:0000313" key="1">
    <source>
        <dbReference type="EMBL" id="RJQ92751.1"/>
    </source>
</evidence>
<dbReference type="Gene3D" id="3.40.50.1390">
    <property type="entry name" value="Resolvase, N-terminal catalytic domain"/>
    <property type="match status" value="1"/>
</dbReference>
<evidence type="ECO:0000313" key="2">
    <source>
        <dbReference type="Proteomes" id="UP000285112"/>
    </source>
</evidence>
<gene>
    <name evidence="1" type="ORF">D5S19_00190</name>
</gene>
<accession>A0A419IBW0</accession>
<sequence>MYSPVKAIIYLRLSDLKPDDLDEPGNGNTFSSREQNLRELAKRLGWTVYEVIIENDVNSA</sequence>
<dbReference type="AlphaFoldDB" id="A0A419IBW0"/>